<dbReference type="InterPro" id="IPR012454">
    <property type="entry name" value="DUF1659"/>
</dbReference>
<dbReference type="AlphaFoldDB" id="A0A7V3ZJK2"/>
<comment type="caution">
    <text evidence="2">The sequence shown here is derived from an EMBL/GenBank/DDBJ whole genome shotgun (WGS) entry which is preliminary data.</text>
</comment>
<organism evidence="2">
    <name type="scientific">Dictyoglomus thermophilum</name>
    <dbReference type="NCBI Taxonomy" id="14"/>
    <lineage>
        <taxon>Bacteria</taxon>
        <taxon>Pseudomonadati</taxon>
        <taxon>Dictyoglomota</taxon>
        <taxon>Dictyoglomia</taxon>
        <taxon>Dictyoglomales</taxon>
        <taxon>Dictyoglomaceae</taxon>
        <taxon>Dictyoglomus</taxon>
    </lineage>
</organism>
<dbReference type="EMBL" id="DTDV01000018">
    <property type="protein sequence ID" value="HGK24127.1"/>
    <property type="molecule type" value="Genomic_DNA"/>
</dbReference>
<gene>
    <name evidence="2" type="ORF">ENU78_06830</name>
</gene>
<accession>A0A7V3ZJK2</accession>
<name>A0A7V3ZJK2_DICTH</name>
<feature type="domain" description="DUF1659" evidence="1">
    <location>
        <begin position="2"/>
        <end position="68"/>
    </location>
</feature>
<dbReference type="Pfam" id="PF07872">
    <property type="entry name" value="DUF1659"/>
    <property type="match status" value="1"/>
</dbReference>
<evidence type="ECO:0000259" key="1">
    <source>
        <dbReference type="Pfam" id="PF07872"/>
    </source>
</evidence>
<protein>
    <submittedName>
        <fullName evidence="2">DUF1659 domain-containing protein</fullName>
    </submittedName>
</protein>
<evidence type="ECO:0000313" key="2">
    <source>
        <dbReference type="EMBL" id="HGK24127.1"/>
    </source>
</evidence>
<sequence>MAVQSFPRNSQIVLRLSEDGIAFRYLRINNIKYDASDQDVYDVAVAIGGLQKYPVVNVIRTNDEELVEV</sequence>
<proteinExistence type="predicted"/>
<reference evidence="2" key="1">
    <citation type="journal article" date="2020" name="mSystems">
        <title>Genome- and Community-Level Interaction Insights into Carbon Utilization and Element Cycling Functions of Hydrothermarchaeota in Hydrothermal Sediment.</title>
        <authorList>
            <person name="Zhou Z."/>
            <person name="Liu Y."/>
            <person name="Xu W."/>
            <person name="Pan J."/>
            <person name="Luo Z.H."/>
            <person name="Li M."/>
        </authorList>
    </citation>
    <scope>NUCLEOTIDE SEQUENCE [LARGE SCALE GENOMIC DNA]</scope>
    <source>
        <strain evidence="2">SpSt-70</strain>
    </source>
</reference>